<evidence type="ECO:0000313" key="2">
    <source>
        <dbReference type="Proteomes" id="UP000683429"/>
    </source>
</evidence>
<dbReference type="Gene3D" id="4.10.280.10">
    <property type="entry name" value="Helix-loop-helix DNA-binding domain"/>
    <property type="match status" value="1"/>
</dbReference>
<gene>
    <name evidence="1" type="ORF">KP014_11820</name>
</gene>
<dbReference type="SUPFAM" id="SSF140500">
    <property type="entry name" value="BAS1536-like"/>
    <property type="match status" value="1"/>
</dbReference>
<organism evidence="1 2">
    <name type="scientific">Paenibacillus sophorae</name>
    <dbReference type="NCBI Taxonomy" id="1333845"/>
    <lineage>
        <taxon>Bacteria</taxon>
        <taxon>Bacillati</taxon>
        <taxon>Bacillota</taxon>
        <taxon>Bacilli</taxon>
        <taxon>Bacillales</taxon>
        <taxon>Paenibacillaceae</taxon>
        <taxon>Paenibacillus</taxon>
    </lineage>
</organism>
<evidence type="ECO:0000313" key="1">
    <source>
        <dbReference type="EMBL" id="QWU17753.1"/>
    </source>
</evidence>
<proteinExistence type="predicted"/>
<dbReference type="InterPro" id="IPR036638">
    <property type="entry name" value="HLH_DNA-bd_sf"/>
</dbReference>
<name>A0ABX8HI40_9BACL</name>
<dbReference type="Pfam" id="PF09388">
    <property type="entry name" value="SpoOE-like"/>
    <property type="match status" value="1"/>
</dbReference>
<dbReference type="EMBL" id="CP076607">
    <property type="protein sequence ID" value="QWU17753.1"/>
    <property type="molecule type" value="Genomic_DNA"/>
</dbReference>
<dbReference type="InterPro" id="IPR037208">
    <property type="entry name" value="Spo0E-like_sf"/>
</dbReference>
<accession>A0ABX8HI40</accession>
<dbReference type="InterPro" id="IPR018540">
    <property type="entry name" value="Spo0E-like"/>
</dbReference>
<keyword evidence="2" id="KW-1185">Reference proteome</keyword>
<dbReference type="RefSeq" id="WP_090834086.1">
    <property type="nucleotide sequence ID" value="NZ_CP076607.1"/>
</dbReference>
<sequence length="84" mass="9910">MLVLCTDYYMWFGAKRFPESGKASARDDAVSCSLSLEEEIHILRRRMEQLFMQENSLTSDNVVEISSKLDLKINEYMKRRSRNK</sequence>
<reference evidence="1 2" key="1">
    <citation type="submission" date="2021-06" db="EMBL/GenBank/DDBJ databases">
        <title>Whole genome sequence of Paenibacillus sophorae DSM23020 for comparative genomics.</title>
        <authorList>
            <person name="Kim M.-J."/>
            <person name="Lee G."/>
            <person name="Shin J.-H."/>
        </authorList>
    </citation>
    <scope>NUCLEOTIDE SEQUENCE [LARGE SCALE GENOMIC DNA]</scope>
    <source>
        <strain evidence="1 2">DSM 23020</strain>
    </source>
</reference>
<dbReference type="Proteomes" id="UP000683429">
    <property type="component" value="Chromosome"/>
</dbReference>
<protein>
    <submittedName>
        <fullName evidence="1">Aspartyl-phosphate phosphatase Spo0E family protein</fullName>
    </submittedName>
</protein>